<proteinExistence type="predicted"/>
<keyword evidence="3" id="KW-1185">Reference proteome</keyword>
<dbReference type="AlphaFoldDB" id="A0AAW0BQF6"/>
<dbReference type="Proteomes" id="UP001383192">
    <property type="component" value="Unassembled WGS sequence"/>
</dbReference>
<feature type="region of interest" description="Disordered" evidence="1">
    <location>
        <begin position="223"/>
        <end position="250"/>
    </location>
</feature>
<evidence type="ECO:0000256" key="1">
    <source>
        <dbReference type="SAM" id="MobiDB-lite"/>
    </source>
</evidence>
<comment type="caution">
    <text evidence="2">The sequence shown here is derived from an EMBL/GenBank/DDBJ whole genome shotgun (WGS) entry which is preliminary data.</text>
</comment>
<evidence type="ECO:0000313" key="2">
    <source>
        <dbReference type="EMBL" id="KAK7028853.1"/>
    </source>
</evidence>
<feature type="compositionally biased region" description="Basic and acidic residues" evidence="1">
    <location>
        <begin position="228"/>
        <end position="250"/>
    </location>
</feature>
<name>A0AAW0BQF6_9AGAR</name>
<evidence type="ECO:0000313" key="3">
    <source>
        <dbReference type="Proteomes" id="UP001383192"/>
    </source>
</evidence>
<dbReference type="PANTHER" id="PTHR33129:SF1">
    <property type="entry name" value="ATP-BINDING PROTEIN"/>
    <property type="match status" value="1"/>
</dbReference>
<organism evidence="2 3">
    <name type="scientific">Paramarasmius palmivorus</name>
    <dbReference type="NCBI Taxonomy" id="297713"/>
    <lineage>
        <taxon>Eukaryota</taxon>
        <taxon>Fungi</taxon>
        <taxon>Dikarya</taxon>
        <taxon>Basidiomycota</taxon>
        <taxon>Agaricomycotina</taxon>
        <taxon>Agaricomycetes</taxon>
        <taxon>Agaricomycetidae</taxon>
        <taxon>Agaricales</taxon>
        <taxon>Marasmiineae</taxon>
        <taxon>Marasmiaceae</taxon>
        <taxon>Paramarasmius</taxon>
    </lineage>
</organism>
<reference evidence="2 3" key="1">
    <citation type="submission" date="2024-01" db="EMBL/GenBank/DDBJ databases">
        <title>A draft genome for a cacao thread blight-causing isolate of Paramarasmius palmivorus.</title>
        <authorList>
            <person name="Baruah I.K."/>
            <person name="Bukari Y."/>
            <person name="Amoako-Attah I."/>
            <person name="Meinhardt L.W."/>
            <person name="Bailey B.A."/>
            <person name="Cohen S.P."/>
        </authorList>
    </citation>
    <scope>NUCLEOTIDE SEQUENCE [LARGE SCALE GENOMIC DNA]</scope>
    <source>
        <strain evidence="2 3">GH-12</strain>
    </source>
</reference>
<dbReference type="InterPro" id="IPR052980">
    <property type="entry name" value="Crinkler_effector"/>
</dbReference>
<accession>A0AAW0BQF6</accession>
<sequence length="726" mass="84225">MATVTMKIWVILVDNNNHPISPPFKVLSLGTDDIDDLKEKVKEKANLSIPAFRLKVWRCSNPEVKFVGEDVAAQIQDVFSKNEVQYLDEQQEIAELQIKVKEILLVQVQEQPNKKRKLENEEDLDIQMQERRDENRRNMQKLFDIAWNQQSRGQLYTTVQDTQEQVLQCLFSFSEGQPERVFIRQEYYQALQDAISFFHGETRFITTYTEEDKEWGMLIDANVTGADNRPEGSKQGPSKDDDVSRMVVDSDKNEDKVPKINWSRDRQISPAHRVFIVTGSPGIGKTLWLYYVLVERLLQKLPTYFQNQPDHVTYWSENGVEEMALTNPQLDNIPKDVWYLADSNDEVNKPSQKARLSSGRIVMAASRRTKRFNWVWKLGLPHYEWVMKPESYKELVLMREYQGPTARDITDNELRSFCESFGTCARHVYWKAKDPDDYRGELERRLGAMTLKSLRTLVQNAQWAQSDAEDLSHWIVGIYPGPTRKDAYVTIQTAEILKLIQRRFASEWDQHVWKLFDTFRGHSHTRSPAGRILEERLHDTLVNGGKWLGTEMVAESMGSQNTTFTDKFPNCRQLWLSVGPGAVITASEPPEFERTALDLHRFKFGQYPEQLTTGYYRPSSSTHAGYDSFILNIEAGEKSLIVIQSTISMRHDFKKRSLEYLERDWVAQKSDDDRYVIHYVIITDDQTPITHVPIANQYKDLIKTKLHICMPTKDLFPHAPTGARPA</sequence>
<dbReference type="EMBL" id="JAYKXP010000088">
    <property type="protein sequence ID" value="KAK7028853.1"/>
    <property type="molecule type" value="Genomic_DNA"/>
</dbReference>
<gene>
    <name evidence="2" type="ORF">VNI00_014866</name>
</gene>
<dbReference type="PANTHER" id="PTHR33129">
    <property type="entry name" value="PROTEIN KINASE DOMAIN-CONTAINING PROTEIN-RELATED"/>
    <property type="match status" value="1"/>
</dbReference>
<protein>
    <submittedName>
        <fullName evidence="2">Uncharacterized protein</fullName>
    </submittedName>
</protein>